<keyword evidence="3 5" id="KW-0326">Glycosidase</keyword>
<evidence type="ECO:0000256" key="2">
    <source>
        <dbReference type="ARBA" id="ARBA00022801"/>
    </source>
</evidence>
<name>A0AAU7GDQ8_9MICO</name>
<dbReference type="InterPro" id="IPR019800">
    <property type="entry name" value="Glyco_hydro_3_AS"/>
</dbReference>
<dbReference type="EMBL" id="CP157390">
    <property type="protein sequence ID" value="XBM48659.1"/>
    <property type="molecule type" value="Genomic_DNA"/>
</dbReference>
<dbReference type="NCBIfam" id="NF003740">
    <property type="entry name" value="PRK05337.1"/>
    <property type="match status" value="1"/>
</dbReference>
<dbReference type="InterPro" id="IPR017853">
    <property type="entry name" value="GH"/>
</dbReference>
<proteinExistence type="inferred from homology"/>
<dbReference type="GO" id="GO:0009254">
    <property type="term" value="P:peptidoglycan turnover"/>
    <property type="evidence" value="ECO:0007669"/>
    <property type="project" value="TreeGrafter"/>
</dbReference>
<evidence type="ECO:0000259" key="4">
    <source>
        <dbReference type="Pfam" id="PF00933"/>
    </source>
</evidence>
<comment type="similarity">
    <text evidence="1">Belongs to the glycosyl hydrolase 3 family.</text>
</comment>
<dbReference type="SUPFAM" id="SSF51445">
    <property type="entry name" value="(Trans)glycosidases"/>
    <property type="match status" value="1"/>
</dbReference>
<dbReference type="GO" id="GO:0004563">
    <property type="term" value="F:beta-N-acetylhexosaminidase activity"/>
    <property type="evidence" value="ECO:0007669"/>
    <property type="project" value="UniProtKB-EC"/>
</dbReference>
<dbReference type="GO" id="GO:0005975">
    <property type="term" value="P:carbohydrate metabolic process"/>
    <property type="evidence" value="ECO:0007669"/>
    <property type="project" value="InterPro"/>
</dbReference>
<protein>
    <submittedName>
        <fullName evidence="5">Beta-N-acetylhexosaminidase</fullName>
        <ecNumber evidence="5">3.2.1.52</ecNumber>
    </submittedName>
</protein>
<dbReference type="EC" id="3.2.1.52" evidence="5"/>
<dbReference type="Gene3D" id="3.20.20.300">
    <property type="entry name" value="Glycoside hydrolase, family 3, N-terminal domain"/>
    <property type="match status" value="1"/>
</dbReference>
<dbReference type="InterPro" id="IPR001764">
    <property type="entry name" value="Glyco_hydro_3_N"/>
</dbReference>
<evidence type="ECO:0000256" key="1">
    <source>
        <dbReference type="ARBA" id="ARBA00005336"/>
    </source>
</evidence>
<keyword evidence="2 5" id="KW-0378">Hydrolase</keyword>
<dbReference type="PANTHER" id="PTHR30480:SF16">
    <property type="entry name" value="GLYCOSIDE HYDROLASE FAMILY 3 DOMAIN PROTEIN"/>
    <property type="match status" value="1"/>
</dbReference>
<accession>A0AAU7GDQ8</accession>
<evidence type="ECO:0000256" key="3">
    <source>
        <dbReference type="ARBA" id="ARBA00023295"/>
    </source>
</evidence>
<organism evidence="5">
    <name type="scientific">Leifsonia sp. NPDC080035</name>
    <dbReference type="NCBI Taxonomy" id="3143936"/>
    <lineage>
        <taxon>Bacteria</taxon>
        <taxon>Bacillati</taxon>
        <taxon>Actinomycetota</taxon>
        <taxon>Actinomycetes</taxon>
        <taxon>Micrococcales</taxon>
        <taxon>Microbacteriaceae</taxon>
        <taxon>Leifsonia</taxon>
    </lineage>
</organism>
<reference evidence="5" key="1">
    <citation type="submission" date="2024-05" db="EMBL/GenBank/DDBJ databases">
        <title>The Natural Products Discovery Center: Release of the First 8490 Sequenced Strains for Exploring Actinobacteria Biosynthetic Diversity.</title>
        <authorList>
            <person name="Kalkreuter E."/>
            <person name="Kautsar S.A."/>
            <person name="Yang D."/>
            <person name="Bader C.D."/>
            <person name="Teijaro C.N."/>
            <person name="Fluegel L."/>
            <person name="Davis C.M."/>
            <person name="Simpson J.R."/>
            <person name="Lauterbach L."/>
            <person name="Steele A.D."/>
            <person name="Gui C."/>
            <person name="Meng S."/>
            <person name="Li G."/>
            <person name="Viehrig K."/>
            <person name="Ye F."/>
            <person name="Su P."/>
            <person name="Kiefer A.F."/>
            <person name="Nichols A."/>
            <person name="Cepeda A.J."/>
            <person name="Yan W."/>
            <person name="Fan B."/>
            <person name="Jiang Y."/>
            <person name="Adhikari A."/>
            <person name="Zheng C.-J."/>
            <person name="Schuster L."/>
            <person name="Cowan T.M."/>
            <person name="Smanski M.J."/>
            <person name="Chevrette M.G."/>
            <person name="de Carvalho L.P.S."/>
            <person name="Shen B."/>
        </authorList>
    </citation>
    <scope>NUCLEOTIDE SEQUENCE</scope>
    <source>
        <strain evidence="5">NPDC080035</strain>
    </source>
</reference>
<dbReference type="InterPro" id="IPR036962">
    <property type="entry name" value="Glyco_hydro_3_N_sf"/>
</dbReference>
<dbReference type="PANTHER" id="PTHR30480">
    <property type="entry name" value="BETA-HEXOSAMINIDASE-RELATED"/>
    <property type="match status" value="1"/>
</dbReference>
<evidence type="ECO:0000313" key="5">
    <source>
        <dbReference type="EMBL" id="XBM48659.1"/>
    </source>
</evidence>
<dbReference type="InterPro" id="IPR050226">
    <property type="entry name" value="NagZ_Beta-hexosaminidase"/>
</dbReference>
<dbReference type="Pfam" id="PF00933">
    <property type="entry name" value="Glyco_hydro_3"/>
    <property type="match status" value="1"/>
</dbReference>
<gene>
    <name evidence="5" type="primary">nagZ</name>
    <name evidence="5" type="ORF">AAME72_02105</name>
</gene>
<dbReference type="RefSeq" id="WP_348788604.1">
    <property type="nucleotide sequence ID" value="NZ_CP157390.1"/>
</dbReference>
<dbReference type="PROSITE" id="PS00775">
    <property type="entry name" value="GLYCOSYL_HYDROL_F3"/>
    <property type="match status" value="1"/>
</dbReference>
<feature type="domain" description="Glycoside hydrolase family 3 N-terminal" evidence="4">
    <location>
        <begin position="44"/>
        <end position="333"/>
    </location>
</feature>
<dbReference type="AlphaFoldDB" id="A0AAU7GDQ8"/>
<sequence>MSGASVTEETLTDSGLRRRIAATLLPGFVGTTLPVWLEERLRGGLGGVCIFGQNIVSAAQLRELTDAIRAANPDAVIAIDEEGGDVTRLYYDSGSPYPGNAVLGRLADTDYTESVARRVGLQLRAAGVNLDFAPDVDINSNAENPVIGVRSFGSTPEVVAEQSAAWTRGLQSAGVAACAKHFPGHGDAGADSHLELPVVDLDPAQLRERELQPFRAVIEAGTRTVMTSHILLTRIDPDLPATFSRTIVEGLLRGELGFDGLVVTDALDMHGASGERGIPEAAVLALAAGCDLLCIGTENTDEQLTEIEDAVLAAIAAGRLSAERVGEAAARVRGLAAGLSEPDAAPEGAAQDDRIDPADVSRVLGAFDVSADAAEWLRAHHGRYSVVRIDTVANIAVGQAPWGPFAAAAADPGTPAAAAFTANPAVVFTEGDHPDLVLAARSPVLVVGKDNHRHAFAREAIDRLRAERDSVLVVDMGWPSEDRRYADIATFGASRLVGTALLDLLGRGT</sequence>